<dbReference type="Gramene" id="TraesRN2D0100960000.1">
    <property type="protein sequence ID" value="TraesRN2D0100960000.1"/>
    <property type="gene ID" value="TraesRN2D0100960000"/>
</dbReference>
<dbReference type="Gramene" id="TraesSTA2D03G01231160.1">
    <property type="protein sequence ID" value="TraesSTA2D03G01231160.1.CDS1"/>
    <property type="gene ID" value="TraesSTA2D03G01231160"/>
</dbReference>
<dbReference type="GO" id="GO:0030150">
    <property type="term" value="P:protein import into mitochondrial matrix"/>
    <property type="evidence" value="ECO:0000318"/>
    <property type="project" value="GO_Central"/>
</dbReference>
<organism evidence="5">
    <name type="scientific">Triticum aestivum</name>
    <name type="common">Wheat</name>
    <dbReference type="NCBI Taxonomy" id="4565"/>
    <lineage>
        <taxon>Eukaryota</taxon>
        <taxon>Viridiplantae</taxon>
        <taxon>Streptophyta</taxon>
        <taxon>Embryophyta</taxon>
        <taxon>Tracheophyta</taxon>
        <taxon>Spermatophyta</taxon>
        <taxon>Magnoliopsida</taxon>
        <taxon>Liliopsida</taxon>
        <taxon>Poales</taxon>
        <taxon>Poaceae</taxon>
        <taxon>BOP clade</taxon>
        <taxon>Pooideae</taxon>
        <taxon>Triticodae</taxon>
        <taxon>Triticeae</taxon>
        <taxon>Triticinae</taxon>
        <taxon>Triticum</taxon>
    </lineage>
</organism>
<dbReference type="AlphaFoldDB" id="A0A3B6DIE5"/>
<dbReference type="Gramene" id="TraesCS2D02G399900.1">
    <property type="protein sequence ID" value="TraesCS2D02G399900.1.cds1"/>
    <property type="gene ID" value="TraesCS2D02G399900"/>
</dbReference>
<dbReference type="SMR" id="A0A3B6DIE5"/>
<dbReference type="Gramene" id="TraesCS2D03G0908400.1">
    <property type="protein sequence ID" value="TraesCS2D03G0908400.1.CDS1"/>
    <property type="gene ID" value="TraesCS2D03G0908400"/>
</dbReference>
<dbReference type="OMA" id="FPHPAYR"/>
<evidence type="ECO:0000256" key="3">
    <source>
        <dbReference type="ARBA" id="ARBA00022989"/>
    </source>
</evidence>
<dbReference type="Gramene" id="TraesWEE_scaffold_018003_01G000300.1">
    <property type="protein sequence ID" value="TraesWEE_scaffold_018003_01G000300.1"/>
    <property type="gene ID" value="TraesWEE_scaffold_018003_01G000300"/>
</dbReference>
<evidence type="ECO:0000313" key="5">
    <source>
        <dbReference type="EnsemblPlants" id="TraesCS2D02G399900.1.cds1"/>
    </source>
</evidence>
<dbReference type="EnsemblPlants" id="TraesCS2D02G399900.1">
    <property type="protein sequence ID" value="TraesCS2D02G399900.1.cds1"/>
    <property type="gene ID" value="TraesCS2D02G399900"/>
</dbReference>
<dbReference type="Gramene" id="TraesJAG2D03G01248490.1">
    <property type="protein sequence ID" value="TraesJAG2D03G01248490.1.CDS1"/>
    <property type="gene ID" value="TraesJAG2D03G01248490"/>
</dbReference>
<dbReference type="GeneID" id="123049733"/>
<dbReference type="OrthoDB" id="159299at2759"/>
<dbReference type="Gramene" id="TraesCAD_scaffold_075677_01G000100.1">
    <property type="protein sequence ID" value="TraesCAD_scaffold_075677_01G000100.1"/>
    <property type="gene ID" value="TraesCAD_scaffold_075677_01G000100"/>
</dbReference>
<protein>
    <recommendedName>
        <fullName evidence="7">Mitochondrial import inner membrane translocase subunit TIM23</fullName>
    </recommendedName>
</protein>
<dbReference type="Gramene" id="TraesLDM2D03G01243330.1">
    <property type="protein sequence ID" value="TraesLDM2D03G01243330.1.CDS1"/>
    <property type="gene ID" value="TraesLDM2D03G01243330"/>
</dbReference>
<evidence type="ECO:0000313" key="6">
    <source>
        <dbReference type="Proteomes" id="UP000019116"/>
    </source>
</evidence>
<dbReference type="Gramene" id="TraesMAC2D03G01240380.1">
    <property type="protein sequence ID" value="TraesMAC2D03G01240380.1.CDS1"/>
    <property type="gene ID" value="TraesMAC2D03G01240380"/>
</dbReference>
<dbReference type="PANTHER" id="PTHR15371">
    <property type="entry name" value="TIM23"/>
    <property type="match status" value="1"/>
</dbReference>
<gene>
    <name evidence="5" type="primary">LOC123049733</name>
</gene>
<keyword evidence="3" id="KW-1133">Transmembrane helix</keyword>
<dbReference type="Gramene" id="TraesLAC2D03G01193770.1">
    <property type="protein sequence ID" value="TraesLAC2D03G01193770.1.CDS1"/>
    <property type="gene ID" value="TraesLAC2D03G01193770"/>
</dbReference>
<dbReference type="GO" id="GO:0008320">
    <property type="term" value="F:protein transmembrane transporter activity"/>
    <property type="evidence" value="ECO:0000318"/>
    <property type="project" value="GO_Central"/>
</dbReference>
<dbReference type="Proteomes" id="UP000019116">
    <property type="component" value="Chromosome 2D"/>
</dbReference>
<evidence type="ECO:0000256" key="4">
    <source>
        <dbReference type="ARBA" id="ARBA00023136"/>
    </source>
</evidence>
<keyword evidence="6" id="KW-1185">Reference proteome</keyword>
<evidence type="ECO:0000256" key="2">
    <source>
        <dbReference type="ARBA" id="ARBA00022692"/>
    </source>
</evidence>
<keyword evidence="2" id="KW-0812">Transmembrane</keyword>
<reference evidence="5" key="2">
    <citation type="submission" date="2018-10" db="UniProtKB">
        <authorList>
            <consortium name="EnsemblPlants"/>
        </authorList>
    </citation>
    <scope>IDENTIFICATION</scope>
</reference>
<dbReference type="Pfam" id="PF02466">
    <property type="entry name" value="Tim17"/>
    <property type="match status" value="1"/>
</dbReference>
<evidence type="ECO:0000256" key="1">
    <source>
        <dbReference type="ARBA" id="ARBA00004141"/>
    </source>
</evidence>
<keyword evidence="4" id="KW-0472">Membrane</keyword>
<evidence type="ECO:0008006" key="7">
    <source>
        <dbReference type="Google" id="ProtNLM"/>
    </source>
</evidence>
<dbReference type="InterPro" id="IPR045238">
    <property type="entry name" value="Tim23-like"/>
</dbReference>
<dbReference type="STRING" id="4565.A0A3B6DIE5"/>
<proteinExistence type="predicted"/>
<comment type="subcellular location">
    <subcellularLocation>
        <location evidence="1">Membrane</location>
        <topology evidence="1">Multi-pass membrane protein</topology>
    </subcellularLocation>
</comment>
<dbReference type="Gramene" id="TraesKAR2D01G0370380.1">
    <property type="protein sequence ID" value="cds.TraesKAR2D01G0370380.1"/>
    <property type="gene ID" value="TraesKAR2D01G0370380"/>
</dbReference>
<name>A0A3B6DIE5_WHEAT</name>
<dbReference type="Gramene" id="TraesJUL2D03G01250000.1">
    <property type="protein sequence ID" value="TraesJUL2D03G01250000.1.CDS1"/>
    <property type="gene ID" value="TraesJUL2D03G01250000"/>
</dbReference>
<dbReference type="GO" id="GO:0005744">
    <property type="term" value="C:TIM23 mitochondrial import inner membrane translocase complex"/>
    <property type="evidence" value="ECO:0000318"/>
    <property type="project" value="GO_Central"/>
</dbReference>
<reference evidence="5" key="1">
    <citation type="submission" date="2018-08" db="EMBL/GenBank/DDBJ databases">
        <authorList>
            <person name="Rossello M."/>
        </authorList>
    </citation>
    <scope>NUCLEOTIDE SEQUENCE [LARGE SCALE GENOMIC DNA]</scope>
    <source>
        <strain evidence="5">cv. Chinese Spring</strain>
    </source>
</reference>
<dbReference type="RefSeq" id="XP_044328553.1">
    <property type="nucleotide sequence ID" value="XM_044472618.1"/>
</dbReference>
<dbReference type="Gramene" id="TraesNOR2D03G01258600.1">
    <property type="protein sequence ID" value="TraesNOR2D03G01258600.1.CDS1"/>
    <property type="gene ID" value="TraesNOR2D03G01258600"/>
</dbReference>
<dbReference type="PANTHER" id="PTHR15371:SF21">
    <property type="entry name" value="MITOCHONDRIAL IMPORT INNER MEMBRANE TRANSLOCASE SUBUNIT TIM23"/>
    <property type="match status" value="1"/>
</dbReference>
<sequence>MADAAEQSQYGERLPHSAPVVSRRTYTPYQPEGLNLPSYQAIYDLPTSPEVLFPEENRTWGRNLTLYPGCGYLAGAAAGAATGFKRAVAEAERGESFKLRTSRVLNHCGSVGRRYGNHVALIGLLFAGTECAVGNLRDADDWRNIIAAGFGTGMLYRAPSGPRSAIVGAAVGGLMAAAAVAGNQVFKRNDRTPPF</sequence>
<accession>A0A3B6DIE5</accession>
<dbReference type="Gramene" id="TraesCLE_scaffold_073053_01G000300.1">
    <property type="protein sequence ID" value="TraesCLE_scaffold_073053_01G000300.1"/>
    <property type="gene ID" value="TraesCLE_scaffold_073053_01G000300"/>
</dbReference>
<dbReference type="Gramene" id="TraesPARA_EIv1.0_0722900.1">
    <property type="protein sequence ID" value="TraesPARA_EIv1.0_0722900.1.CDS1"/>
    <property type="gene ID" value="TraesPARA_EIv1.0_0722900"/>
</dbReference>
<dbReference type="Gramene" id="TraesSYM2D03G01257840.1">
    <property type="protein sequence ID" value="TraesSYM2D03G01257840.1.CDS1"/>
    <property type="gene ID" value="TraesSYM2D03G01257840"/>
</dbReference>